<dbReference type="EMBL" id="JBHLUN010000002">
    <property type="protein sequence ID" value="MFC0407205.1"/>
    <property type="molecule type" value="Genomic_DNA"/>
</dbReference>
<evidence type="ECO:0000313" key="3">
    <source>
        <dbReference type="Proteomes" id="UP001589865"/>
    </source>
</evidence>
<comment type="caution">
    <text evidence="2">The sequence shown here is derived from an EMBL/GenBank/DDBJ whole genome shotgun (WGS) entry which is preliminary data.</text>
</comment>
<dbReference type="InterPro" id="IPR006680">
    <property type="entry name" value="Amidohydro-rel"/>
</dbReference>
<accession>A0ABV6JNB4</accession>
<organism evidence="2 3">
    <name type="scientific">Roseomonas elaeocarpi</name>
    <dbReference type="NCBI Taxonomy" id="907779"/>
    <lineage>
        <taxon>Bacteria</taxon>
        <taxon>Pseudomonadati</taxon>
        <taxon>Pseudomonadota</taxon>
        <taxon>Alphaproteobacteria</taxon>
        <taxon>Acetobacterales</taxon>
        <taxon>Roseomonadaceae</taxon>
        <taxon>Roseomonas</taxon>
    </lineage>
</organism>
<dbReference type="PANTHER" id="PTHR35563:SF2">
    <property type="entry name" value="BARREL METAL-DEPENDENT HYDROLASE, PUTATIVE (AFU_ORTHOLOGUE AFUA_1G16240)-RELATED"/>
    <property type="match status" value="1"/>
</dbReference>
<dbReference type="RefSeq" id="WP_377042898.1">
    <property type="nucleotide sequence ID" value="NZ_JBHLUN010000002.1"/>
</dbReference>
<dbReference type="InterPro" id="IPR032466">
    <property type="entry name" value="Metal_Hydrolase"/>
</dbReference>
<dbReference type="Proteomes" id="UP001589865">
    <property type="component" value="Unassembled WGS sequence"/>
</dbReference>
<protein>
    <submittedName>
        <fullName evidence="2">Amidohydrolase family protein</fullName>
    </submittedName>
</protein>
<dbReference type="Gene3D" id="3.20.20.140">
    <property type="entry name" value="Metal-dependent hydrolases"/>
    <property type="match status" value="1"/>
</dbReference>
<evidence type="ECO:0000313" key="2">
    <source>
        <dbReference type="EMBL" id="MFC0407205.1"/>
    </source>
</evidence>
<name>A0ABV6JNB4_9PROT</name>
<proteinExistence type="predicted"/>
<keyword evidence="3" id="KW-1185">Reference proteome</keyword>
<reference evidence="2 3" key="1">
    <citation type="submission" date="2024-09" db="EMBL/GenBank/DDBJ databases">
        <authorList>
            <person name="Sun Q."/>
            <person name="Mori K."/>
        </authorList>
    </citation>
    <scope>NUCLEOTIDE SEQUENCE [LARGE SCALE GENOMIC DNA]</scope>
    <source>
        <strain evidence="2 3">TBRC 5777</strain>
    </source>
</reference>
<dbReference type="SUPFAM" id="SSF51556">
    <property type="entry name" value="Metallo-dependent hydrolases"/>
    <property type="match status" value="1"/>
</dbReference>
<sequence>MPGVTPVLKPPPGACDCHIHVYDPAVHPTVLSATPGPAGADVVGYRRVQAQLGLQRAVVVQPNAYGIDNGVTLAAIAALGLASTRGVAVVRPGLGRAALDRLTAGGIRGARVHMLPGGILSWDEVEPLAAEIAEAGWHLQLQMDGRQLHEREALLRRLPGTLVIDHIGKFLEPVAPNHPGFRVLLRLLDSGRTYLKLAAPYEVSRAGPPLYTDVGMLAKAAIHHSPERMIWASNWPHVGIMDRPDEAALLDLLLDWAPEEHVRRRILVDNPARLYGFGVLAD</sequence>
<evidence type="ECO:0000259" key="1">
    <source>
        <dbReference type="Pfam" id="PF04909"/>
    </source>
</evidence>
<dbReference type="InterPro" id="IPR052358">
    <property type="entry name" value="Aro_Compnd_Degr_Hydrolases"/>
</dbReference>
<dbReference type="Pfam" id="PF04909">
    <property type="entry name" value="Amidohydro_2"/>
    <property type="match status" value="1"/>
</dbReference>
<feature type="domain" description="Amidohydrolase-related" evidence="1">
    <location>
        <begin position="15"/>
        <end position="277"/>
    </location>
</feature>
<gene>
    <name evidence="2" type="ORF">ACFFGY_03030</name>
</gene>
<dbReference type="PANTHER" id="PTHR35563">
    <property type="entry name" value="BARREL METAL-DEPENDENT HYDROLASE, PUTATIVE (AFU_ORTHOLOGUE AFUA_1G16240)-RELATED"/>
    <property type="match status" value="1"/>
</dbReference>